<feature type="domain" description="PA" evidence="5">
    <location>
        <begin position="111"/>
        <end position="180"/>
    </location>
</feature>
<dbReference type="Proteomes" id="UP001603857">
    <property type="component" value="Unassembled WGS sequence"/>
</dbReference>
<comment type="similarity">
    <text evidence="2">Belongs to the peptidase S8 family.</text>
</comment>
<evidence type="ECO:0000256" key="3">
    <source>
        <dbReference type="ARBA" id="ARBA00022729"/>
    </source>
</evidence>
<organism evidence="6 7">
    <name type="scientific">Flemingia macrophylla</name>
    <dbReference type="NCBI Taxonomy" id="520843"/>
    <lineage>
        <taxon>Eukaryota</taxon>
        <taxon>Viridiplantae</taxon>
        <taxon>Streptophyta</taxon>
        <taxon>Embryophyta</taxon>
        <taxon>Tracheophyta</taxon>
        <taxon>Spermatophyta</taxon>
        <taxon>Magnoliopsida</taxon>
        <taxon>eudicotyledons</taxon>
        <taxon>Gunneridae</taxon>
        <taxon>Pentapetalae</taxon>
        <taxon>rosids</taxon>
        <taxon>fabids</taxon>
        <taxon>Fabales</taxon>
        <taxon>Fabaceae</taxon>
        <taxon>Papilionoideae</taxon>
        <taxon>50 kb inversion clade</taxon>
        <taxon>NPAAA clade</taxon>
        <taxon>indigoferoid/millettioid clade</taxon>
        <taxon>Phaseoleae</taxon>
        <taxon>Flemingia</taxon>
    </lineage>
</organism>
<dbReference type="CDD" id="cd02120">
    <property type="entry name" value="PA_subtilisin_like"/>
    <property type="match status" value="1"/>
</dbReference>
<protein>
    <recommendedName>
        <fullName evidence="5">PA domain-containing protein</fullName>
    </recommendedName>
</protein>
<keyword evidence="4" id="KW-0325">Glycoprotein</keyword>
<evidence type="ECO:0000259" key="5">
    <source>
        <dbReference type="Pfam" id="PF02225"/>
    </source>
</evidence>
<evidence type="ECO:0000256" key="1">
    <source>
        <dbReference type="ARBA" id="ARBA00004613"/>
    </source>
</evidence>
<keyword evidence="7" id="KW-1185">Reference proteome</keyword>
<dbReference type="InterPro" id="IPR003137">
    <property type="entry name" value="PA_domain"/>
</dbReference>
<dbReference type="Gene3D" id="3.50.30.30">
    <property type="match status" value="1"/>
</dbReference>
<dbReference type="InterPro" id="IPR045051">
    <property type="entry name" value="SBT"/>
</dbReference>
<dbReference type="InterPro" id="IPR046450">
    <property type="entry name" value="PA_dom_sf"/>
</dbReference>
<dbReference type="AlphaFoldDB" id="A0ABD1NJR6"/>
<comment type="caution">
    <text evidence="6">The sequence shown here is derived from an EMBL/GenBank/DDBJ whole genome shotgun (WGS) entry which is preliminary data.</text>
</comment>
<evidence type="ECO:0000313" key="6">
    <source>
        <dbReference type="EMBL" id="KAL2348336.1"/>
    </source>
</evidence>
<dbReference type="Pfam" id="PF02225">
    <property type="entry name" value="PA"/>
    <property type="match status" value="1"/>
</dbReference>
<proteinExistence type="inferred from homology"/>
<dbReference type="SUPFAM" id="SSF52025">
    <property type="entry name" value="PA domain"/>
    <property type="match status" value="1"/>
</dbReference>
<evidence type="ECO:0000256" key="4">
    <source>
        <dbReference type="ARBA" id="ARBA00023180"/>
    </source>
</evidence>
<evidence type="ECO:0000256" key="2">
    <source>
        <dbReference type="ARBA" id="ARBA00011073"/>
    </source>
</evidence>
<evidence type="ECO:0000313" key="7">
    <source>
        <dbReference type="Proteomes" id="UP001603857"/>
    </source>
</evidence>
<dbReference type="PANTHER" id="PTHR10795">
    <property type="entry name" value="PROPROTEIN CONVERTASE SUBTILISIN/KEXIN"/>
    <property type="match status" value="1"/>
</dbReference>
<sequence length="224" mass="25088">MLFQHQSEVEESITTKTTSELEPLQQWRKGLWFPVPRETRVLSLHCRKCSTLDDVCRSWHTRYVVISRRLLTSAMDRAFLERHLMMKILCPMLPCRSYTQGVQVQIKGAENCLMNSLAPEKVKGKIVLCEQGETDEVEKGYVVKSAGGVGMVMANENSSVRGIDSRSPSFAVGFKAGNAIKEYLTSTQKPTATLEFRGTRVGTEPAPVVTAFSSQAQVNSHLRY</sequence>
<gene>
    <name evidence="6" type="ORF">Fmac_002336</name>
</gene>
<comment type="subcellular location">
    <subcellularLocation>
        <location evidence="1">Secreted</location>
    </subcellularLocation>
</comment>
<keyword evidence="3" id="KW-0732">Signal</keyword>
<reference evidence="6 7" key="1">
    <citation type="submission" date="2024-08" db="EMBL/GenBank/DDBJ databases">
        <title>Insights into the chromosomal genome structure of Flemingia macrophylla.</title>
        <authorList>
            <person name="Ding Y."/>
            <person name="Zhao Y."/>
            <person name="Bi W."/>
            <person name="Wu M."/>
            <person name="Zhao G."/>
            <person name="Gong Y."/>
            <person name="Li W."/>
            <person name="Zhang P."/>
        </authorList>
    </citation>
    <scope>NUCLEOTIDE SEQUENCE [LARGE SCALE GENOMIC DNA]</scope>
    <source>
        <strain evidence="6">DYQJB</strain>
        <tissue evidence="6">Leaf</tissue>
    </source>
</reference>
<dbReference type="EMBL" id="JBGMDY010000001">
    <property type="protein sequence ID" value="KAL2348336.1"/>
    <property type="molecule type" value="Genomic_DNA"/>
</dbReference>
<accession>A0ABD1NJR6</accession>
<dbReference type="GO" id="GO:0005576">
    <property type="term" value="C:extracellular region"/>
    <property type="evidence" value="ECO:0007669"/>
    <property type="project" value="UniProtKB-SubCell"/>
</dbReference>
<name>A0ABD1NJR6_9FABA</name>